<feature type="binding site" evidence="6">
    <location>
        <position position="121"/>
    </location>
    <ligand>
        <name>chlorophyll a</name>
        <dbReference type="ChEBI" id="CHEBI:58416"/>
        <label>1</label>
    </ligand>
</feature>
<dbReference type="AlphaFoldDB" id="A0AAW1R6F8"/>
<keyword evidence="7" id="KW-0604">Photosystem II</keyword>
<keyword evidence="1 6" id="KW-0148">Chlorophyll</keyword>
<dbReference type="GO" id="GO:0009765">
    <property type="term" value="P:photosynthesis, light harvesting"/>
    <property type="evidence" value="ECO:0007669"/>
    <property type="project" value="InterPro"/>
</dbReference>
<evidence type="ECO:0000256" key="7">
    <source>
        <dbReference type="RuleBase" id="RU363080"/>
    </source>
</evidence>
<dbReference type="Proteomes" id="UP001489004">
    <property type="component" value="Unassembled WGS sequence"/>
</dbReference>
<dbReference type="GO" id="GO:0016168">
    <property type="term" value="F:chlorophyll binding"/>
    <property type="evidence" value="ECO:0007669"/>
    <property type="project" value="UniProtKB-KW"/>
</dbReference>
<evidence type="ECO:0000256" key="5">
    <source>
        <dbReference type="ARBA" id="ARBA00022991"/>
    </source>
</evidence>
<evidence type="ECO:0000256" key="2">
    <source>
        <dbReference type="ARBA" id="ARBA00022528"/>
    </source>
</evidence>
<evidence type="ECO:0000256" key="3">
    <source>
        <dbReference type="ARBA" id="ARBA00022531"/>
    </source>
</evidence>
<evidence type="ECO:0000313" key="9">
    <source>
        <dbReference type="Proteomes" id="UP001489004"/>
    </source>
</evidence>
<evidence type="ECO:0000256" key="1">
    <source>
        <dbReference type="ARBA" id="ARBA00022494"/>
    </source>
</evidence>
<feature type="binding site" evidence="6">
    <location>
        <position position="173"/>
    </location>
    <ligand>
        <name>chlorophyll a</name>
        <dbReference type="ChEBI" id="CHEBI:58416"/>
        <label>1</label>
    </ligand>
</feature>
<dbReference type="GO" id="GO:0009523">
    <property type="term" value="C:photosystem II"/>
    <property type="evidence" value="ECO:0007669"/>
    <property type="project" value="UniProtKB-KW"/>
</dbReference>
<keyword evidence="2 7" id="KW-0150">Chloroplast</keyword>
<keyword evidence="3 7" id="KW-0602">Photosynthesis</keyword>
<feature type="binding site" evidence="6">
    <location>
        <position position="168"/>
    </location>
    <ligand>
        <name>chlorophyll b</name>
        <dbReference type="ChEBI" id="CHEBI:61721"/>
        <label>4</label>
    </ligand>
</feature>
<evidence type="ECO:0000256" key="4">
    <source>
        <dbReference type="ARBA" id="ARBA00022640"/>
    </source>
</evidence>
<comment type="similarity">
    <text evidence="7">Belongs to the light-harvesting chlorophyll a/b-binding (LHC) protein family.</text>
</comment>
<comment type="function">
    <text evidence="7">The light-harvesting complex (LHC) functions as a light receptor, it captures and delivers excitation energy to photosystems with which it is closely associated.</text>
</comment>
<name>A0AAW1R6F8_9CHLO</name>
<dbReference type="Gene3D" id="1.10.3460.10">
    <property type="entry name" value="Chlorophyll a/b binding protein domain"/>
    <property type="match status" value="1"/>
</dbReference>
<comment type="caution">
    <text evidence="8">The sequence shown here is derived from an EMBL/GenBank/DDBJ whole genome shotgun (WGS) entry which is preliminary data.</text>
</comment>
<feature type="binding site" evidence="6">
    <location>
        <position position="85"/>
    </location>
    <ligand>
        <name>chlorophyll a</name>
        <dbReference type="ChEBI" id="CHEBI:58416"/>
        <label>1</label>
    </ligand>
</feature>
<dbReference type="PANTHER" id="PTHR21649">
    <property type="entry name" value="CHLOROPHYLL A/B BINDING PROTEIN"/>
    <property type="match status" value="1"/>
</dbReference>
<gene>
    <name evidence="8" type="ORF">WJX72_002589</name>
</gene>
<keyword evidence="4 7" id="KW-0934">Plastid</keyword>
<dbReference type="GO" id="GO:0009522">
    <property type="term" value="C:photosystem I"/>
    <property type="evidence" value="ECO:0007669"/>
    <property type="project" value="UniProtKB-KW"/>
</dbReference>
<keyword evidence="9" id="KW-1185">Reference proteome</keyword>
<feature type="binding site" evidence="6">
    <location>
        <position position="185"/>
    </location>
    <ligand>
        <name>chlorophyll b</name>
        <dbReference type="ChEBI" id="CHEBI:61721"/>
        <label>2</label>
    </ligand>
</feature>
<sequence length="251" mass="27350">MHCGASSQAKSSGNQTFAGQRVVSRAVVRPHQARIVTVAAADRPTWYPGATPPKHLDGSLPGDYGFDPLRLGTKPEVLEWFVEAERTNGRWAMAAVAGILFTELIGKPAWFNAGAETSLPLPLNTLVLIEIALFAVLEAKRFSQWQKTREGTNFDPMGMTSDETRLKEVKNGRLAMVAFLGFASQAAVRGLGPIACLKLHLEDPYHNNIYTSQVGTEFTLAVCALSVWPIVIEARKSLGKDDDGGFRPIPF</sequence>
<proteinExistence type="inferred from homology"/>
<organism evidence="8 9">
    <name type="scientific">[Myrmecia] bisecta</name>
    <dbReference type="NCBI Taxonomy" id="41462"/>
    <lineage>
        <taxon>Eukaryota</taxon>
        <taxon>Viridiplantae</taxon>
        <taxon>Chlorophyta</taxon>
        <taxon>core chlorophytes</taxon>
        <taxon>Trebouxiophyceae</taxon>
        <taxon>Trebouxiales</taxon>
        <taxon>Trebouxiaceae</taxon>
        <taxon>Myrmecia</taxon>
    </lineage>
</organism>
<evidence type="ECO:0000256" key="6">
    <source>
        <dbReference type="PIRSR" id="PIRSR601344-1"/>
    </source>
</evidence>
<feature type="binding site" evidence="6">
    <location>
        <position position="171"/>
    </location>
    <ligand>
        <name>chlorophyll a</name>
        <dbReference type="ChEBI" id="CHEBI:58416"/>
        <label>1</label>
    </ligand>
</feature>
<protein>
    <recommendedName>
        <fullName evidence="7">Chlorophyll a-b binding protein, chloroplastic</fullName>
    </recommendedName>
</protein>
<accession>A0AAW1R6F8</accession>
<comment type="subcellular location">
    <subcellularLocation>
        <location evidence="7">Plastid</location>
        <location evidence="7">Chloroplast thylakoid membrane</location>
    </subcellularLocation>
</comment>
<feature type="binding site" description="axial binding residue" evidence="6">
    <location>
        <position position="90"/>
    </location>
    <ligand>
        <name>chlorophyll b</name>
        <dbReference type="ChEBI" id="CHEBI:61721"/>
        <label>1</label>
    </ligand>
    <ligandPart>
        <name>Mg</name>
        <dbReference type="ChEBI" id="CHEBI:25107"/>
    </ligandPart>
</feature>
<keyword evidence="7" id="KW-0793">Thylakoid</keyword>
<keyword evidence="5 7" id="KW-0157">Chromophore</keyword>
<dbReference type="SUPFAM" id="SSF103511">
    <property type="entry name" value="Chlorophyll a-b binding protein"/>
    <property type="match status" value="1"/>
</dbReference>
<dbReference type="Pfam" id="PF00504">
    <property type="entry name" value="Chloroa_b-bind"/>
    <property type="match status" value="1"/>
</dbReference>
<feature type="binding site" description="axial binding residue" evidence="6">
    <location>
        <position position="127"/>
    </location>
    <ligand>
        <name>chlorophyll b</name>
        <dbReference type="ChEBI" id="CHEBI:61721"/>
        <label>1</label>
    </ligand>
    <ligandPart>
        <name>Mg</name>
        <dbReference type="ChEBI" id="CHEBI:25107"/>
    </ligandPart>
</feature>
<dbReference type="InterPro" id="IPR001344">
    <property type="entry name" value="Chloro_AB-bd_pln"/>
</dbReference>
<dbReference type="GO" id="GO:0009535">
    <property type="term" value="C:chloroplast thylakoid membrane"/>
    <property type="evidence" value="ECO:0007669"/>
    <property type="project" value="UniProtKB-SubCell"/>
</dbReference>
<dbReference type="InterPro" id="IPR022796">
    <property type="entry name" value="Chloroa_b-bind"/>
</dbReference>
<reference evidence="8 9" key="1">
    <citation type="journal article" date="2024" name="Nat. Commun.">
        <title>Phylogenomics reveals the evolutionary origins of lichenization in chlorophyte algae.</title>
        <authorList>
            <person name="Puginier C."/>
            <person name="Libourel C."/>
            <person name="Otte J."/>
            <person name="Skaloud P."/>
            <person name="Haon M."/>
            <person name="Grisel S."/>
            <person name="Petersen M."/>
            <person name="Berrin J.G."/>
            <person name="Delaux P.M."/>
            <person name="Dal Grande F."/>
            <person name="Keller J."/>
        </authorList>
    </citation>
    <scope>NUCLEOTIDE SEQUENCE [LARGE SCALE GENOMIC DNA]</scope>
    <source>
        <strain evidence="8 9">SAG 2043</strain>
    </source>
</reference>
<dbReference type="EMBL" id="JALJOR010000001">
    <property type="protein sequence ID" value="KAK9828887.1"/>
    <property type="molecule type" value="Genomic_DNA"/>
</dbReference>
<feature type="binding site" evidence="6">
    <location>
        <position position="200"/>
    </location>
    <ligand>
        <name>chlorophyll a</name>
        <dbReference type="ChEBI" id="CHEBI:58416"/>
        <label>1</label>
    </ligand>
</feature>
<keyword evidence="7" id="KW-0603">Photosystem I</keyword>
<feature type="binding site" evidence="6">
    <location>
        <position position="167"/>
    </location>
    <ligand>
        <name>chlorophyll a</name>
        <dbReference type="ChEBI" id="CHEBI:58416"/>
        <label>1</label>
    </ligand>
</feature>
<evidence type="ECO:0000313" key="8">
    <source>
        <dbReference type="EMBL" id="KAK9828887.1"/>
    </source>
</evidence>